<dbReference type="Proteomes" id="UP000284476">
    <property type="component" value="Unassembled WGS sequence"/>
</dbReference>
<gene>
    <name evidence="1" type="ORF">D2T30_13795</name>
</gene>
<reference evidence="1 2" key="1">
    <citation type="submission" date="2019-01" db="EMBL/GenBank/DDBJ databases">
        <title>Sinorhodobacter populi sp. nov. isolated from the symptomatic bark tissue of Populus euramericana canker.</title>
        <authorList>
            <person name="Xu G."/>
        </authorList>
    </citation>
    <scope>NUCLEOTIDE SEQUENCE [LARGE SCALE GENOMIC DNA]</scope>
    <source>
        <strain evidence="1 2">SK2B-1</strain>
    </source>
</reference>
<comment type="caution">
    <text evidence="1">The sequence shown here is derived from an EMBL/GenBank/DDBJ whole genome shotgun (WGS) entry which is preliminary data.</text>
</comment>
<accession>A0A443JGE2</accession>
<proteinExistence type="predicted"/>
<dbReference type="AlphaFoldDB" id="A0A443JGE2"/>
<sequence>MAGPSTTVFNLEQGGFSIPDSSDRQLAVACWKLAAMRLRQGQRTGIGKLCRCQDLRRTDMFGSDKTEIVRPEPVEPALGQDSPWNGVVAEVLGEQGSHRRIHRLSHNEVETL</sequence>
<dbReference type="EMBL" id="SAUZ01000015">
    <property type="protein sequence ID" value="RWR19578.1"/>
    <property type="molecule type" value="Genomic_DNA"/>
</dbReference>
<evidence type="ECO:0000313" key="2">
    <source>
        <dbReference type="Proteomes" id="UP000284476"/>
    </source>
</evidence>
<evidence type="ECO:0000313" key="1">
    <source>
        <dbReference type="EMBL" id="RWR19578.1"/>
    </source>
</evidence>
<protein>
    <submittedName>
        <fullName evidence="1">Uncharacterized protein</fullName>
    </submittedName>
</protein>
<organism evidence="1 2">
    <name type="scientific">Paenirhodobacter populi</name>
    <dbReference type="NCBI Taxonomy" id="2306993"/>
    <lineage>
        <taxon>Bacteria</taxon>
        <taxon>Pseudomonadati</taxon>
        <taxon>Pseudomonadota</taxon>
        <taxon>Alphaproteobacteria</taxon>
        <taxon>Rhodobacterales</taxon>
        <taxon>Rhodobacter group</taxon>
        <taxon>Paenirhodobacter</taxon>
    </lineage>
</organism>
<dbReference type="RefSeq" id="WP_128209335.1">
    <property type="nucleotide sequence ID" value="NZ_JBHRSO010000063.1"/>
</dbReference>
<name>A0A443JGE2_9RHOB</name>